<organism evidence="1 2">
    <name type="scientific">Bacillus rugosus</name>
    <dbReference type="NCBI Taxonomy" id="2715209"/>
    <lineage>
        <taxon>Bacteria</taxon>
        <taxon>Bacillati</taxon>
        <taxon>Bacillota</taxon>
        <taxon>Bacilli</taxon>
        <taxon>Bacillales</taxon>
        <taxon>Bacillaceae</taxon>
        <taxon>Bacillus</taxon>
    </lineage>
</organism>
<dbReference type="Proteomes" id="UP000830837">
    <property type="component" value="Chromosome"/>
</dbReference>
<gene>
    <name evidence="1" type="ORF">M0696_19615</name>
</gene>
<name>A0ACD3ZYQ8_9BACI</name>
<evidence type="ECO:0000313" key="1">
    <source>
        <dbReference type="EMBL" id="UPV78975.1"/>
    </source>
</evidence>
<accession>A0ACD3ZYQ8</accession>
<reference evidence="1" key="1">
    <citation type="submission" date="2022-04" db="EMBL/GenBank/DDBJ databases">
        <title>Complete genome of Bacillus.</title>
        <authorList>
            <person name="Kong X."/>
            <person name="Hou M."/>
        </authorList>
    </citation>
    <scope>NUCLEOTIDE SEQUENCE</scope>
    <source>
        <strain evidence="1">A78.1</strain>
    </source>
</reference>
<sequence>MIIAFAGCDGAGKSTQIKRSHNWLLSLGYEVEIIDKWDILDHQKFNECMFINTSLEDLRLCISRMKGISRAMFLFWSISLTLTRDNIHSNNKIFLLDGYWMKHAASEIIYGCSEDWVLKTVELLPIPDIVVYLDVPPEIALSRKSSLTPYECGRKEIFEKKDFLNHQASLRSLLLSWSRKRNWKNIDSSLSNEDVFHQIQSAIQGVLEEKRK</sequence>
<evidence type="ECO:0000313" key="2">
    <source>
        <dbReference type="Proteomes" id="UP000830837"/>
    </source>
</evidence>
<protein>
    <submittedName>
        <fullName evidence="1">Uncharacterized protein</fullName>
    </submittedName>
</protein>
<keyword evidence="2" id="KW-1185">Reference proteome</keyword>
<proteinExistence type="predicted"/>
<dbReference type="EMBL" id="CP096590">
    <property type="protein sequence ID" value="UPV78975.1"/>
    <property type="molecule type" value="Genomic_DNA"/>
</dbReference>